<protein>
    <recommendedName>
        <fullName evidence="6">AMP-dependent synthetase/ligase domain-containing protein</fullName>
    </recommendedName>
</protein>
<comment type="catalytic activity">
    <reaction evidence="5">
        <text>a long-chain fatty acid + ATP + CoA = a long-chain fatty acyl-CoA + AMP + diphosphate</text>
        <dbReference type="Rhea" id="RHEA:15421"/>
        <dbReference type="ChEBI" id="CHEBI:30616"/>
        <dbReference type="ChEBI" id="CHEBI:33019"/>
        <dbReference type="ChEBI" id="CHEBI:57287"/>
        <dbReference type="ChEBI" id="CHEBI:57560"/>
        <dbReference type="ChEBI" id="CHEBI:83139"/>
        <dbReference type="ChEBI" id="CHEBI:456215"/>
        <dbReference type="EC" id="6.2.1.3"/>
    </reaction>
</comment>
<dbReference type="GO" id="GO:0005524">
    <property type="term" value="F:ATP binding"/>
    <property type="evidence" value="ECO:0007669"/>
    <property type="project" value="UniProtKB-KW"/>
</dbReference>
<gene>
    <name evidence="7" type="ORF">OGAPHI_002549</name>
</gene>
<evidence type="ECO:0000259" key="6">
    <source>
        <dbReference type="Pfam" id="PF00501"/>
    </source>
</evidence>
<accession>A0A9P8T7T5</accession>
<dbReference type="InterPro" id="IPR020845">
    <property type="entry name" value="AMP-binding_CS"/>
</dbReference>
<sequence>MVFQVNVPVGEAKEGETAPRRNYKVKDGAVSRPKGYECTTVYEFFNEALKKHGANNRIQAWRDLVDVHYETKQLKKVVNGEETLVDKEWTYYELSDYKYITQGELSEIVSDLGKGLVKIGLEPAKTDKLHLFAATSAKWMRGFLAAQTQAIPVVTAYDTLGEDGLTHSILETESNAIYTDNDLLIKLVNPLKKATSIRYIIHTEPIDPKDKRGNGRLYQNAKNAVAKILEVRPDIKIYSYDEVLKLGKEAQDIPHHPPKQDDLCCIMYTSGSTGNPKGVVLSHANVVAGLGGVSVSIDDKTVRSDDVLITFLPLAHIFELAFELVSFYWGSTSGYANVKTLTNASTRNCDGDIKTLKPTIMVGVTAIWETVKKGIYAQIQKQPSAMQKVFWGAYHAKLACKKYSIPGVPALLDTLVFKKIKEATGGRLRLLLNGGSQLSLPTQIFIHTTIATMLLGYGLTETVANTTITDPEHFEFGGAALVGSITVKLIDVPEAGYYAKNNQGEVLISGAPVTSGYFKNDKETQEAFAYEKGWFSTGDIGEWTSSGQLKLIDRKKNLVKTQNGEYIALEKLEAVYRSNALVNNICCYADENKVKPIAIVNPNEKPLKDLSVKLGISKAGEEIHLSDIITNTKLAREVAKSLVETGKAQNLAGIELIQAAVLVDEEWTPESGFVTSAQKLKRKAILESVKSRVDEAYASS</sequence>
<evidence type="ECO:0000256" key="5">
    <source>
        <dbReference type="ARBA" id="ARBA00036813"/>
    </source>
</evidence>
<organism evidence="7 8">
    <name type="scientific">Ogataea philodendri</name>
    <dbReference type="NCBI Taxonomy" id="1378263"/>
    <lineage>
        <taxon>Eukaryota</taxon>
        <taxon>Fungi</taxon>
        <taxon>Dikarya</taxon>
        <taxon>Ascomycota</taxon>
        <taxon>Saccharomycotina</taxon>
        <taxon>Pichiomycetes</taxon>
        <taxon>Pichiales</taxon>
        <taxon>Pichiaceae</taxon>
        <taxon>Ogataea</taxon>
    </lineage>
</organism>
<dbReference type="PROSITE" id="PS00455">
    <property type="entry name" value="AMP_BINDING"/>
    <property type="match status" value="1"/>
</dbReference>
<evidence type="ECO:0000256" key="1">
    <source>
        <dbReference type="ARBA" id="ARBA00006432"/>
    </source>
</evidence>
<dbReference type="AlphaFoldDB" id="A0A9P8T7T5"/>
<evidence type="ECO:0000313" key="8">
    <source>
        <dbReference type="Proteomes" id="UP000769157"/>
    </source>
</evidence>
<evidence type="ECO:0000256" key="2">
    <source>
        <dbReference type="ARBA" id="ARBA00022598"/>
    </source>
</evidence>
<dbReference type="RefSeq" id="XP_046063208.1">
    <property type="nucleotide sequence ID" value="XM_046203431.1"/>
</dbReference>
<dbReference type="Pfam" id="PF00501">
    <property type="entry name" value="AMP-binding"/>
    <property type="match status" value="1"/>
</dbReference>
<dbReference type="PANTHER" id="PTHR43272:SF83">
    <property type="entry name" value="ACYL-COA SYNTHETASE LONG-CHAIN, ISOFORM J"/>
    <property type="match status" value="1"/>
</dbReference>
<dbReference type="InterPro" id="IPR000873">
    <property type="entry name" value="AMP-dep_synth/lig_dom"/>
</dbReference>
<evidence type="ECO:0000313" key="7">
    <source>
        <dbReference type="EMBL" id="KAH3668794.1"/>
    </source>
</evidence>
<evidence type="ECO:0000256" key="4">
    <source>
        <dbReference type="ARBA" id="ARBA00022840"/>
    </source>
</evidence>
<dbReference type="GO" id="GO:0005783">
    <property type="term" value="C:endoplasmic reticulum"/>
    <property type="evidence" value="ECO:0007669"/>
    <property type="project" value="TreeGrafter"/>
</dbReference>
<keyword evidence="4" id="KW-0067">ATP-binding</keyword>
<dbReference type="PANTHER" id="PTHR43272">
    <property type="entry name" value="LONG-CHAIN-FATTY-ACID--COA LIGASE"/>
    <property type="match status" value="1"/>
</dbReference>
<comment type="caution">
    <text evidence="7">The sequence shown here is derived from an EMBL/GenBank/DDBJ whole genome shotgun (WGS) entry which is preliminary data.</text>
</comment>
<dbReference type="GO" id="GO:0005886">
    <property type="term" value="C:plasma membrane"/>
    <property type="evidence" value="ECO:0007669"/>
    <property type="project" value="TreeGrafter"/>
</dbReference>
<dbReference type="OrthoDB" id="1700726at2759"/>
<name>A0A9P8T7T5_9ASCO</name>
<evidence type="ECO:0000256" key="3">
    <source>
        <dbReference type="ARBA" id="ARBA00022741"/>
    </source>
</evidence>
<proteinExistence type="inferred from homology"/>
<dbReference type="GO" id="GO:0005811">
    <property type="term" value="C:lipid droplet"/>
    <property type="evidence" value="ECO:0007669"/>
    <property type="project" value="TreeGrafter"/>
</dbReference>
<feature type="domain" description="AMP-dependent synthetase/ligase" evidence="6">
    <location>
        <begin position="91"/>
        <end position="518"/>
    </location>
</feature>
<dbReference type="SUPFAM" id="SSF56801">
    <property type="entry name" value="Acetyl-CoA synthetase-like"/>
    <property type="match status" value="1"/>
</dbReference>
<keyword evidence="3" id="KW-0547">Nucleotide-binding</keyword>
<dbReference type="Proteomes" id="UP000769157">
    <property type="component" value="Unassembled WGS sequence"/>
</dbReference>
<dbReference type="InterPro" id="IPR042099">
    <property type="entry name" value="ANL_N_sf"/>
</dbReference>
<dbReference type="GO" id="GO:0035336">
    <property type="term" value="P:long-chain fatty-acyl-CoA metabolic process"/>
    <property type="evidence" value="ECO:0007669"/>
    <property type="project" value="TreeGrafter"/>
</dbReference>
<reference evidence="7" key="2">
    <citation type="submission" date="2021-01" db="EMBL/GenBank/DDBJ databases">
        <authorList>
            <person name="Schikora-Tamarit M.A."/>
        </authorList>
    </citation>
    <scope>NUCLEOTIDE SEQUENCE</scope>
    <source>
        <strain evidence="7">CBS6075</strain>
    </source>
</reference>
<dbReference type="Gene3D" id="3.40.50.12780">
    <property type="entry name" value="N-terminal domain of ligase-like"/>
    <property type="match status" value="1"/>
</dbReference>
<reference evidence="7" key="1">
    <citation type="journal article" date="2021" name="Open Biol.">
        <title>Shared evolutionary footprints suggest mitochondrial oxidative damage underlies multiple complex I losses in fungi.</title>
        <authorList>
            <person name="Schikora-Tamarit M.A."/>
            <person name="Marcet-Houben M."/>
            <person name="Nosek J."/>
            <person name="Gabaldon T."/>
        </authorList>
    </citation>
    <scope>NUCLEOTIDE SEQUENCE</scope>
    <source>
        <strain evidence="7">CBS6075</strain>
    </source>
</reference>
<keyword evidence="8" id="KW-1185">Reference proteome</keyword>
<comment type="similarity">
    <text evidence="1">Belongs to the ATP-dependent AMP-binding enzyme family.</text>
</comment>
<keyword evidence="2" id="KW-0436">Ligase</keyword>
<dbReference type="GeneID" id="70234516"/>
<dbReference type="GO" id="GO:0004467">
    <property type="term" value="F:long-chain fatty acid-CoA ligase activity"/>
    <property type="evidence" value="ECO:0007669"/>
    <property type="project" value="UniProtKB-EC"/>
</dbReference>
<dbReference type="EMBL" id="JAEUBE010000158">
    <property type="protein sequence ID" value="KAH3668794.1"/>
    <property type="molecule type" value="Genomic_DNA"/>
</dbReference>